<keyword evidence="3" id="KW-1185">Reference proteome</keyword>
<dbReference type="STRING" id="710696.Intca_0025"/>
<proteinExistence type="predicted"/>
<dbReference type="Pfam" id="PF19054">
    <property type="entry name" value="DUF5753"/>
    <property type="match status" value="1"/>
</dbReference>
<dbReference type="Gene3D" id="1.10.260.40">
    <property type="entry name" value="lambda repressor-like DNA-binding domains"/>
    <property type="match status" value="1"/>
</dbReference>
<dbReference type="EMBL" id="CP002343">
    <property type="protein sequence ID" value="ADU46587.1"/>
    <property type="molecule type" value="Genomic_DNA"/>
</dbReference>
<gene>
    <name evidence="2" type="ordered locus">Intca_0025</name>
</gene>
<dbReference type="Pfam" id="PF13560">
    <property type="entry name" value="HTH_31"/>
    <property type="match status" value="1"/>
</dbReference>
<dbReference type="InterPro" id="IPR043917">
    <property type="entry name" value="DUF5753"/>
</dbReference>
<dbReference type="GO" id="GO:0003677">
    <property type="term" value="F:DNA binding"/>
    <property type="evidence" value="ECO:0007669"/>
    <property type="project" value="InterPro"/>
</dbReference>
<organism evidence="2 3">
    <name type="scientific">Intrasporangium calvum (strain ATCC 23552 / DSM 43043 / JCM 3097 / NBRC 12989 / NCIMB 10167 / NRRL B-3866 / 7 KIP)</name>
    <dbReference type="NCBI Taxonomy" id="710696"/>
    <lineage>
        <taxon>Bacteria</taxon>
        <taxon>Bacillati</taxon>
        <taxon>Actinomycetota</taxon>
        <taxon>Actinomycetes</taxon>
        <taxon>Micrococcales</taxon>
        <taxon>Intrasporangiaceae</taxon>
        <taxon>Intrasporangium</taxon>
    </lineage>
</organism>
<dbReference type="SMART" id="SM00530">
    <property type="entry name" value="HTH_XRE"/>
    <property type="match status" value="1"/>
</dbReference>
<dbReference type="InterPro" id="IPR001387">
    <property type="entry name" value="Cro/C1-type_HTH"/>
</dbReference>
<dbReference type="Proteomes" id="UP000008914">
    <property type="component" value="Chromosome"/>
</dbReference>
<dbReference type="CDD" id="cd00093">
    <property type="entry name" value="HTH_XRE"/>
    <property type="match status" value="1"/>
</dbReference>
<dbReference type="OrthoDB" id="4285266at2"/>
<reference evidence="2 3" key="1">
    <citation type="journal article" date="2010" name="Stand. Genomic Sci.">
        <title>Complete genome sequence of Intrasporangium calvum type strain (7 KIP).</title>
        <authorList>
            <person name="Del Rio T.G."/>
            <person name="Chertkov O."/>
            <person name="Yasawong M."/>
            <person name="Lucas S."/>
            <person name="Deshpande S."/>
            <person name="Cheng J.F."/>
            <person name="Detter C."/>
            <person name="Tapia R."/>
            <person name="Han C."/>
            <person name="Goodwin L."/>
            <person name="Pitluck S."/>
            <person name="Liolios K."/>
            <person name="Ivanova N."/>
            <person name="Mavromatis K."/>
            <person name="Pati A."/>
            <person name="Chen A."/>
            <person name="Palaniappan K."/>
            <person name="Land M."/>
            <person name="Hauser L."/>
            <person name="Chang Y.J."/>
            <person name="Jeffries C.D."/>
            <person name="Rohde M."/>
            <person name="Pukall R."/>
            <person name="Sikorski J."/>
            <person name="Goker M."/>
            <person name="Woyke T."/>
            <person name="Bristow J."/>
            <person name="Eisen J.A."/>
            <person name="Markowitz V."/>
            <person name="Hugenholtz P."/>
            <person name="Kyrpides N.C."/>
            <person name="Klenk H.P."/>
            <person name="Lapidus A."/>
        </authorList>
    </citation>
    <scope>NUCLEOTIDE SEQUENCE [LARGE SCALE GENOMIC DNA]</scope>
    <source>
        <strain evidence="3">ATCC 23552 / DSM 43043 / JCM 3097 / NBRC 12989 / 7 KIP</strain>
    </source>
</reference>
<protein>
    <submittedName>
        <fullName evidence="2">Helix-turn-helix domain protein</fullName>
    </submittedName>
</protein>
<dbReference type="SUPFAM" id="SSF47413">
    <property type="entry name" value="lambda repressor-like DNA-binding domains"/>
    <property type="match status" value="1"/>
</dbReference>
<dbReference type="HOGENOM" id="CLU_055817_1_1_11"/>
<dbReference type="eggNOG" id="COG3620">
    <property type="taxonomic scope" value="Bacteria"/>
</dbReference>
<dbReference type="AlphaFoldDB" id="E6SEI6"/>
<sequence>MTVQTDPLRGSQRLSSRFPVLAGYIVVLFITAWKDAMIEVGAELRRIREAAGISGSAVARDLGWSQSKISRVETGRFGASVSEVAELLNYYGVAEEVRAEILGSVARSSGLEGAWIVSAGGAPRRQAAVEAVETRVKRLRQYQASWIPGLLQTEAYTRGICEAAGLNAEAVVGQRLERQRLLGERHGVRYDVVLDEAVLRRSPRTTGADMTSQLERLLERIEEGYADLRVVPLGSTNATYVAGSFVLYEFKAGTPVVLVEAQTADLYLSAERDITAYERLFEQLRKDALDVDESRRAIESARRDWAS</sequence>
<evidence type="ECO:0000313" key="2">
    <source>
        <dbReference type="EMBL" id="ADU46587.1"/>
    </source>
</evidence>
<accession>E6SEI6</accession>
<evidence type="ECO:0000259" key="1">
    <source>
        <dbReference type="PROSITE" id="PS50943"/>
    </source>
</evidence>
<dbReference type="PROSITE" id="PS50943">
    <property type="entry name" value="HTH_CROC1"/>
    <property type="match status" value="1"/>
</dbReference>
<feature type="domain" description="HTH cro/C1-type" evidence="1">
    <location>
        <begin position="44"/>
        <end position="97"/>
    </location>
</feature>
<name>E6SEI6_INTC7</name>
<dbReference type="InterPro" id="IPR010982">
    <property type="entry name" value="Lambda_DNA-bd_dom_sf"/>
</dbReference>
<evidence type="ECO:0000313" key="3">
    <source>
        <dbReference type="Proteomes" id="UP000008914"/>
    </source>
</evidence>
<dbReference type="KEGG" id="ica:Intca_0025"/>